<organism evidence="7 9">
    <name type="scientific">Salinivibrio kushneri</name>
    <dbReference type="NCBI Taxonomy" id="1908198"/>
    <lineage>
        <taxon>Bacteria</taxon>
        <taxon>Pseudomonadati</taxon>
        <taxon>Pseudomonadota</taxon>
        <taxon>Gammaproteobacteria</taxon>
        <taxon>Vibrionales</taxon>
        <taxon>Vibrionaceae</taxon>
        <taxon>Salinivibrio</taxon>
    </lineage>
</organism>
<dbReference type="NCBIfam" id="NF001557">
    <property type="entry name" value="PRK00378.1"/>
    <property type="match status" value="1"/>
</dbReference>
<evidence type="ECO:0000256" key="1">
    <source>
        <dbReference type="ARBA" id="ARBA00004453"/>
    </source>
</evidence>
<evidence type="ECO:0000256" key="5">
    <source>
        <dbReference type="SAM" id="MobiDB-lite"/>
    </source>
</evidence>
<accession>A0AA47LQQ8</accession>
<proteinExistence type="inferred from homology"/>
<gene>
    <name evidence="7" type="primary">yejK</name>
    <name evidence="6" type="ORF">BZG00_12660</name>
    <name evidence="7" type="ORF">N8M53_09005</name>
</gene>
<dbReference type="Proteomes" id="UP001164748">
    <property type="component" value="Chromosome"/>
</dbReference>
<protein>
    <recommendedName>
        <fullName evidence="4">Nucleoid-associated protein BZG00_12660</fullName>
    </recommendedName>
</protein>
<dbReference type="AlphaFoldDB" id="A0AA47LQQ8"/>
<evidence type="ECO:0000313" key="8">
    <source>
        <dbReference type="Proteomes" id="UP000189021"/>
    </source>
</evidence>
<dbReference type="EMBL" id="CP114588">
    <property type="protein sequence ID" value="WBA07965.1"/>
    <property type="molecule type" value="Genomic_DNA"/>
</dbReference>
<dbReference type="GO" id="GO:0043590">
    <property type="term" value="C:bacterial nucleoid"/>
    <property type="evidence" value="ECO:0007669"/>
    <property type="project" value="TreeGrafter"/>
</dbReference>
<dbReference type="Pfam" id="PF04245">
    <property type="entry name" value="NA37"/>
    <property type="match status" value="1"/>
</dbReference>
<dbReference type="EMBL" id="MUEK01000013">
    <property type="protein sequence ID" value="OOE38847.1"/>
    <property type="molecule type" value="Genomic_DNA"/>
</dbReference>
<evidence type="ECO:0000313" key="6">
    <source>
        <dbReference type="EMBL" id="OOE38847.1"/>
    </source>
</evidence>
<dbReference type="GO" id="GO:0003727">
    <property type="term" value="F:single-stranded RNA binding"/>
    <property type="evidence" value="ECO:0007669"/>
    <property type="project" value="TreeGrafter"/>
</dbReference>
<reference evidence="6 8" key="1">
    <citation type="journal article" date="2017" name="Genome Announc.">
        <title>Draft Genome Sequences of Salinivibrio proteolyticus, Salinivibrio sharmensis, Salinivibrio siamensis, Salinivibrio costicola subsp. alcaliphilus, Salinivibrio costicola subsp. vallismortis, and 29 New Isolates Belonging to the Genus Salinivibrio.</title>
        <authorList>
            <person name="Lopez-Hermoso C."/>
            <person name="de la Haba R.R."/>
            <person name="Sanchez-Porro C."/>
            <person name="Bayliss S.C."/>
            <person name="Feil E.J."/>
            <person name="Ventosa A."/>
        </authorList>
    </citation>
    <scope>NUCLEOTIDE SEQUENCE [LARGE SCALE GENOMIC DNA]</scope>
    <source>
        <strain evidence="6 8">AL184</strain>
    </source>
</reference>
<dbReference type="InterPro" id="IPR007358">
    <property type="entry name" value="Nucleoid_associated_NdpA"/>
</dbReference>
<sequence length="339" mass="38631">MTLTLSNVILHQIVKQDDDSLNVHLRDGPLPLTEQTENLMGDIHRVYHAKAGKGFALFDTESDFQQWLKAYRTGELDFQALSEKAVERLRAELAKYPFADNGTLVMAHYRALATDYLFIGVLESKHSLRVTDELEVNATEYLDVSKMDIAARIDLSTWETDAESNRYLSFIKGRVGRKVADFFLDFLQAEVGMDSKQQNQVLMQAVEDYCDDARLDKEEKNNYRKQVFDYCNDQLKAGDEVVVKELAGELPATPEGTDFYQYANQQGYELEEQFPADRTTMRKLTKFVGAGGGLSVNFDAMLLGERVFYDPETDTLTIKGTPPNLRDQLQRRLSSRDDD</sequence>
<evidence type="ECO:0000256" key="3">
    <source>
        <dbReference type="ARBA" id="ARBA00022490"/>
    </source>
</evidence>
<dbReference type="PANTHER" id="PTHR38772:SF1">
    <property type="entry name" value="NUCLEOID-ASSOCIATED PROTEIN YEJK"/>
    <property type="match status" value="1"/>
</dbReference>
<name>A0AA47LQQ8_9GAMM</name>
<keyword evidence="3 4" id="KW-0963">Cytoplasm</keyword>
<comment type="similarity">
    <text evidence="2 4">Belongs to the YejK family.</text>
</comment>
<reference evidence="7" key="2">
    <citation type="submission" date="2022-09" db="EMBL/GenBank/DDBJ databases">
        <authorList>
            <person name="Li Z.-J."/>
        </authorList>
    </citation>
    <scope>NUCLEOTIDE SEQUENCE</scope>
    <source>
        <strain evidence="7">TGB11</strain>
    </source>
</reference>
<evidence type="ECO:0000313" key="9">
    <source>
        <dbReference type="Proteomes" id="UP001164748"/>
    </source>
</evidence>
<evidence type="ECO:0000256" key="4">
    <source>
        <dbReference type="HAMAP-Rule" id="MF_00730"/>
    </source>
</evidence>
<feature type="compositionally biased region" description="Basic and acidic residues" evidence="5">
    <location>
        <begin position="328"/>
        <end position="339"/>
    </location>
</feature>
<dbReference type="RefSeq" id="WP_069362012.1">
    <property type="nucleotide sequence ID" value="NZ_CP040021.1"/>
</dbReference>
<feature type="region of interest" description="Disordered" evidence="5">
    <location>
        <begin position="314"/>
        <end position="339"/>
    </location>
</feature>
<dbReference type="PANTHER" id="PTHR38772">
    <property type="match status" value="1"/>
</dbReference>
<dbReference type="GO" id="GO:0005737">
    <property type="term" value="C:cytoplasm"/>
    <property type="evidence" value="ECO:0007669"/>
    <property type="project" value="UniProtKB-UniRule"/>
</dbReference>
<dbReference type="HAMAP" id="MF_00730">
    <property type="entry name" value="NdpA"/>
    <property type="match status" value="1"/>
</dbReference>
<evidence type="ECO:0000256" key="2">
    <source>
        <dbReference type="ARBA" id="ARBA00009035"/>
    </source>
</evidence>
<dbReference type="GO" id="GO:0003690">
    <property type="term" value="F:double-stranded DNA binding"/>
    <property type="evidence" value="ECO:0007669"/>
    <property type="project" value="TreeGrafter"/>
</dbReference>
<keyword evidence="8" id="KW-1185">Reference proteome</keyword>
<comment type="subcellular location">
    <subcellularLocation>
        <location evidence="1 4">Cytoplasm</location>
        <location evidence="1 4">Nucleoid</location>
    </subcellularLocation>
</comment>
<dbReference type="Proteomes" id="UP000189021">
    <property type="component" value="Unassembled WGS sequence"/>
</dbReference>
<evidence type="ECO:0000313" key="7">
    <source>
        <dbReference type="EMBL" id="WBA07965.1"/>
    </source>
</evidence>